<dbReference type="SUPFAM" id="SSF116846">
    <property type="entry name" value="MIT domain"/>
    <property type="match status" value="1"/>
</dbReference>
<dbReference type="Proteomes" id="UP000193560">
    <property type="component" value="Unassembled WGS sequence"/>
</dbReference>
<dbReference type="PANTHER" id="PTHR37327">
    <property type="entry name" value="CHROMOSOME 1, WHOLE GENOME SHOTGUN SEQUENCE"/>
    <property type="match status" value="1"/>
</dbReference>
<feature type="region of interest" description="Disordered" evidence="1">
    <location>
        <begin position="1"/>
        <end position="26"/>
    </location>
</feature>
<feature type="region of interest" description="Disordered" evidence="1">
    <location>
        <begin position="303"/>
        <end position="330"/>
    </location>
</feature>
<feature type="region of interest" description="Disordered" evidence="1">
    <location>
        <begin position="772"/>
        <end position="804"/>
    </location>
</feature>
<feature type="region of interest" description="Disordered" evidence="1">
    <location>
        <begin position="599"/>
        <end position="629"/>
    </location>
</feature>
<name>A0A1X2IE09_9FUNG</name>
<feature type="compositionally biased region" description="Polar residues" evidence="1">
    <location>
        <begin position="354"/>
        <end position="364"/>
    </location>
</feature>
<proteinExistence type="predicted"/>
<feature type="compositionally biased region" description="Low complexity" evidence="1">
    <location>
        <begin position="169"/>
        <end position="187"/>
    </location>
</feature>
<feature type="compositionally biased region" description="Basic and acidic residues" evidence="1">
    <location>
        <begin position="303"/>
        <end position="312"/>
    </location>
</feature>
<dbReference type="Pfam" id="PF04212">
    <property type="entry name" value="MIT"/>
    <property type="match status" value="1"/>
</dbReference>
<evidence type="ECO:0000259" key="2">
    <source>
        <dbReference type="Pfam" id="PF04212"/>
    </source>
</evidence>
<evidence type="ECO:0000313" key="3">
    <source>
        <dbReference type="EMBL" id="ORZ14756.1"/>
    </source>
</evidence>
<feature type="compositionally biased region" description="Low complexity" evidence="1">
    <location>
        <begin position="499"/>
        <end position="526"/>
    </location>
</feature>
<evidence type="ECO:0000313" key="4">
    <source>
        <dbReference type="Proteomes" id="UP000193560"/>
    </source>
</evidence>
<comment type="caution">
    <text evidence="3">The sequence shown here is derived from an EMBL/GenBank/DDBJ whole genome shotgun (WGS) entry which is preliminary data.</text>
</comment>
<dbReference type="EMBL" id="MCGE01000014">
    <property type="protein sequence ID" value="ORZ14756.1"/>
    <property type="molecule type" value="Genomic_DNA"/>
</dbReference>
<feature type="compositionally biased region" description="Low complexity" evidence="1">
    <location>
        <begin position="599"/>
        <end position="611"/>
    </location>
</feature>
<feature type="compositionally biased region" description="Low complexity" evidence="1">
    <location>
        <begin position="536"/>
        <end position="551"/>
    </location>
</feature>
<sequence>MPRKTFFRTYGNKSAKSSLESTAKPEQCTIQTPPMTAWTEAALEKANMAVLYDYTGAPKQALEAYNEAITLLDKVFESTSDCVDQTRLKKIYDSYISRVSVLNQQLDNNELDPIPSVNIPIAQLSQESALLEPSAPTKSQRRPPSLNLTDSQTDHDISQPQSSKSYLKSPTPSHSIFSIPSPSKSTPNLSRNQSTMSRKKQCKDNQEKVGNLLRSDTDFVFFYPIAAKKIHRYSTELEPSGPESLPFSCKIEPPSLTLPDVEIANDGDYFDLQSTLETKHLLYSNPEPLLASMHDLRQKNVDKSKDETEKKCNGIGSHENAGNFYGNDSTTTTKGNMSTAMTRERSFSSSSSSNTATATKYQPQLTSSASSILTSNSSIYSPTASSFYSSTYINFDDDVVSPTSNKRHPPLPQTLRLPDINTDNNAPSFFDGSNDYDVGAFAKFLADSAATMPDRSCRTNGTVAPSIAAVIEEMEPELLSPPSPRTTTLPDFRDCQQRSYLELSRSPSSKSESSFKSRNSLRSRSSSSKRNKQCTNDDLPTILPTPTPSNTAKTISFWSKRNPSTKQNTIATLPPLRVDHNTDDSSSFMLLSPPIGSITQPSTPQSMTSSIDNTIASPRTSSSSSVSKRPIVHPLQLPSHSFGTQATQTALNKGIDVSITMKSSTMNKDNKQQKLMSRLLQSLEEGGYITNRLHAPKQLWCQKQVRLPAIDAKISTCEQLVTVLERMHAITRLLDQLDLPQQDITTEALYSIGRLEHLLDHIKQTFGKLQLHDQNPSAPLTPTTASTQHGKHHTHQHEPLPKSTTISSFKDPMTAWSGKLSKSVERMKIESKSSEEQIHAYKSTLIRLFTLASIFDGWHDIFTTLLEKVSMDKANIYDHLLQKTMMCKGAFHTVICGFVMQDLYILMDKWLKRNRDWLLD</sequence>
<dbReference type="PANTHER" id="PTHR37327:SF1">
    <property type="entry name" value="MICROTUBULE INTERACTING AND TRANSPORT DOMAIN-CONTAINING PROTEIN"/>
    <property type="match status" value="1"/>
</dbReference>
<feature type="region of interest" description="Disordered" evidence="1">
    <location>
        <begin position="130"/>
        <end position="204"/>
    </location>
</feature>
<keyword evidence="4" id="KW-1185">Reference proteome</keyword>
<feature type="compositionally biased region" description="Polar residues" evidence="1">
    <location>
        <begin position="552"/>
        <end position="568"/>
    </location>
</feature>
<feature type="compositionally biased region" description="Low complexity" evidence="1">
    <location>
        <begin position="776"/>
        <end position="787"/>
    </location>
</feature>
<feature type="compositionally biased region" description="Polar residues" evidence="1">
    <location>
        <begin position="158"/>
        <end position="168"/>
    </location>
</feature>
<gene>
    <name evidence="3" type="ORF">BCR42DRAFT_417612</name>
</gene>
<feature type="compositionally biased region" description="Polar residues" evidence="1">
    <location>
        <begin position="11"/>
        <end position="21"/>
    </location>
</feature>
<dbReference type="STRING" id="90262.A0A1X2IE09"/>
<feature type="region of interest" description="Disordered" evidence="1">
    <location>
        <begin position="343"/>
        <end position="366"/>
    </location>
</feature>
<feature type="domain" description="MIT" evidence="2">
    <location>
        <begin position="40"/>
        <end position="102"/>
    </location>
</feature>
<dbReference type="InterPro" id="IPR007330">
    <property type="entry name" value="MIT_dom"/>
</dbReference>
<reference evidence="3 4" key="1">
    <citation type="submission" date="2016-07" db="EMBL/GenBank/DDBJ databases">
        <title>Pervasive Adenine N6-methylation of Active Genes in Fungi.</title>
        <authorList>
            <consortium name="DOE Joint Genome Institute"/>
            <person name="Mondo S.J."/>
            <person name="Dannebaum R.O."/>
            <person name="Kuo R.C."/>
            <person name="Labutti K."/>
            <person name="Haridas S."/>
            <person name="Kuo A."/>
            <person name="Salamov A."/>
            <person name="Ahrendt S.R."/>
            <person name="Lipzen A."/>
            <person name="Sullivan W."/>
            <person name="Andreopoulos W.B."/>
            <person name="Clum A."/>
            <person name="Lindquist E."/>
            <person name="Daum C."/>
            <person name="Ramamoorthy G.K."/>
            <person name="Gryganskyi A."/>
            <person name="Culley D."/>
            <person name="Magnuson J.K."/>
            <person name="James T.Y."/>
            <person name="O'Malley M.A."/>
            <person name="Stajich J.E."/>
            <person name="Spatafora J.W."/>
            <person name="Visel A."/>
            <person name="Grigoriev I.V."/>
        </authorList>
    </citation>
    <scope>NUCLEOTIDE SEQUENCE [LARGE SCALE GENOMIC DNA]</scope>
    <source>
        <strain evidence="3 4">NRRL 1336</strain>
    </source>
</reference>
<organism evidence="3 4">
    <name type="scientific">Absidia repens</name>
    <dbReference type="NCBI Taxonomy" id="90262"/>
    <lineage>
        <taxon>Eukaryota</taxon>
        <taxon>Fungi</taxon>
        <taxon>Fungi incertae sedis</taxon>
        <taxon>Mucoromycota</taxon>
        <taxon>Mucoromycotina</taxon>
        <taxon>Mucoromycetes</taxon>
        <taxon>Mucorales</taxon>
        <taxon>Cunninghamellaceae</taxon>
        <taxon>Absidia</taxon>
    </lineage>
</organism>
<protein>
    <recommendedName>
        <fullName evidence="2">MIT domain-containing protein</fullName>
    </recommendedName>
</protein>
<dbReference type="InterPro" id="IPR036181">
    <property type="entry name" value="MIT_dom_sf"/>
</dbReference>
<dbReference type="OrthoDB" id="2245455at2759"/>
<accession>A0A1X2IE09</accession>
<feature type="region of interest" description="Disordered" evidence="1">
    <location>
        <begin position="499"/>
        <end position="568"/>
    </location>
</feature>
<evidence type="ECO:0000256" key="1">
    <source>
        <dbReference type="SAM" id="MobiDB-lite"/>
    </source>
</evidence>
<dbReference type="Gene3D" id="1.20.58.80">
    <property type="entry name" value="Phosphotransferase system, lactose/cellobiose-type IIA subunit"/>
    <property type="match status" value="1"/>
</dbReference>
<dbReference type="AlphaFoldDB" id="A0A1X2IE09"/>